<dbReference type="PANTHER" id="PTHR23176:SF129">
    <property type="entry name" value="RHO GTPASE ACTIVATING PROTEIN AT 16F, ISOFORM E-RELATED"/>
    <property type="match status" value="1"/>
</dbReference>
<dbReference type="SMART" id="SM00324">
    <property type="entry name" value="RhoGAP"/>
    <property type="match status" value="1"/>
</dbReference>
<dbReference type="GO" id="GO:0005737">
    <property type="term" value="C:cytoplasm"/>
    <property type="evidence" value="ECO:0007669"/>
    <property type="project" value="TreeGrafter"/>
</dbReference>
<dbReference type="Gene3D" id="1.10.555.10">
    <property type="entry name" value="Rho GTPase activation protein"/>
    <property type="match status" value="1"/>
</dbReference>
<evidence type="ECO:0000313" key="3">
    <source>
        <dbReference type="EMBL" id="ORZ41233.1"/>
    </source>
</evidence>
<dbReference type="GO" id="GO:0005096">
    <property type="term" value="F:GTPase activator activity"/>
    <property type="evidence" value="ECO:0007669"/>
    <property type="project" value="UniProtKB-KW"/>
</dbReference>
<dbReference type="SUPFAM" id="SSF48350">
    <property type="entry name" value="GTPase activation domain, GAP"/>
    <property type="match status" value="1"/>
</dbReference>
<evidence type="ECO:0000313" key="4">
    <source>
        <dbReference type="Proteomes" id="UP000193411"/>
    </source>
</evidence>
<dbReference type="InterPro" id="IPR050729">
    <property type="entry name" value="Rho-GAP"/>
</dbReference>
<dbReference type="OrthoDB" id="79452at2759"/>
<dbReference type="GO" id="GO:0007165">
    <property type="term" value="P:signal transduction"/>
    <property type="evidence" value="ECO:0007669"/>
    <property type="project" value="InterPro"/>
</dbReference>
<feature type="domain" description="Rho-GAP" evidence="2">
    <location>
        <begin position="1"/>
        <end position="159"/>
    </location>
</feature>
<sequence length="160" mass="17524">EGIYRLSGNAAAIQRHKAAWQQVSTGGAVPDVAAFDVNVVAGTLKLFLRELQDPVLTCNMYPEWVLAGKMESGPVRAGVIRGLIARLPAAHQDVLRVLMWHLHGLSKYADHTKMDTSNLAIVFGPTLVRPRVESMETMVNTEPQNAVVAEMIANVGEYFE</sequence>
<keyword evidence="1" id="KW-0343">GTPase activation</keyword>
<gene>
    <name evidence="3" type="ORF">BCR44DRAFT_100963</name>
</gene>
<feature type="non-terminal residue" evidence="3">
    <location>
        <position position="1"/>
    </location>
</feature>
<dbReference type="AlphaFoldDB" id="A0A1Y2I573"/>
<dbReference type="EMBL" id="MCFL01000001">
    <property type="protein sequence ID" value="ORZ41233.1"/>
    <property type="molecule type" value="Genomic_DNA"/>
</dbReference>
<feature type="non-terminal residue" evidence="3">
    <location>
        <position position="160"/>
    </location>
</feature>
<reference evidence="3 4" key="1">
    <citation type="submission" date="2016-07" db="EMBL/GenBank/DDBJ databases">
        <title>Pervasive Adenine N6-methylation of Active Genes in Fungi.</title>
        <authorList>
            <consortium name="DOE Joint Genome Institute"/>
            <person name="Mondo S.J."/>
            <person name="Dannebaum R.O."/>
            <person name="Kuo R.C."/>
            <person name="Labutti K."/>
            <person name="Haridas S."/>
            <person name="Kuo A."/>
            <person name="Salamov A."/>
            <person name="Ahrendt S.R."/>
            <person name="Lipzen A."/>
            <person name="Sullivan W."/>
            <person name="Andreopoulos W.B."/>
            <person name="Clum A."/>
            <person name="Lindquist E."/>
            <person name="Daum C."/>
            <person name="Ramamoorthy G.K."/>
            <person name="Gryganskyi A."/>
            <person name="Culley D."/>
            <person name="Magnuson J.K."/>
            <person name="James T.Y."/>
            <person name="O'Malley M.A."/>
            <person name="Stajich J.E."/>
            <person name="Spatafora J.W."/>
            <person name="Visel A."/>
            <person name="Grigoriev I.V."/>
        </authorList>
    </citation>
    <scope>NUCLEOTIDE SEQUENCE [LARGE SCALE GENOMIC DNA]</scope>
    <source>
        <strain evidence="3 4">PL171</strain>
    </source>
</reference>
<name>A0A1Y2I573_9FUNG</name>
<dbReference type="InterPro" id="IPR000198">
    <property type="entry name" value="RhoGAP_dom"/>
</dbReference>
<protein>
    <submittedName>
        <fullName evidence="3">Rho GTPase activation protein</fullName>
    </submittedName>
</protein>
<dbReference type="InterPro" id="IPR008936">
    <property type="entry name" value="Rho_GTPase_activation_prot"/>
</dbReference>
<proteinExistence type="predicted"/>
<accession>A0A1Y2I573</accession>
<keyword evidence="4" id="KW-1185">Reference proteome</keyword>
<dbReference type="Pfam" id="PF00620">
    <property type="entry name" value="RhoGAP"/>
    <property type="match status" value="1"/>
</dbReference>
<evidence type="ECO:0000259" key="2">
    <source>
        <dbReference type="PROSITE" id="PS50238"/>
    </source>
</evidence>
<dbReference type="PROSITE" id="PS50238">
    <property type="entry name" value="RHOGAP"/>
    <property type="match status" value="1"/>
</dbReference>
<dbReference type="STRING" id="765915.A0A1Y2I573"/>
<evidence type="ECO:0000256" key="1">
    <source>
        <dbReference type="ARBA" id="ARBA00022468"/>
    </source>
</evidence>
<organism evidence="3 4">
    <name type="scientific">Catenaria anguillulae PL171</name>
    <dbReference type="NCBI Taxonomy" id="765915"/>
    <lineage>
        <taxon>Eukaryota</taxon>
        <taxon>Fungi</taxon>
        <taxon>Fungi incertae sedis</taxon>
        <taxon>Blastocladiomycota</taxon>
        <taxon>Blastocladiomycetes</taxon>
        <taxon>Blastocladiales</taxon>
        <taxon>Catenariaceae</taxon>
        <taxon>Catenaria</taxon>
    </lineage>
</organism>
<dbReference type="Proteomes" id="UP000193411">
    <property type="component" value="Unassembled WGS sequence"/>
</dbReference>
<comment type="caution">
    <text evidence="3">The sequence shown here is derived from an EMBL/GenBank/DDBJ whole genome shotgun (WGS) entry which is preliminary data.</text>
</comment>
<dbReference type="PANTHER" id="PTHR23176">
    <property type="entry name" value="RHO/RAC/CDC GTPASE-ACTIVATING PROTEIN"/>
    <property type="match status" value="1"/>
</dbReference>
<dbReference type="CDD" id="cd00159">
    <property type="entry name" value="RhoGAP"/>
    <property type="match status" value="1"/>
</dbReference>